<keyword evidence="5" id="KW-1185">Reference proteome</keyword>
<accession>A0A506V8P3</accession>
<comment type="caution">
    <text evidence="4">The sequence shown here is derived from an EMBL/GenBank/DDBJ whole genome shotgun (WGS) entry which is preliminary data.</text>
</comment>
<dbReference type="EMBL" id="VHQI01000006">
    <property type="protein sequence ID" value="TPW42065.1"/>
    <property type="molecule type" value="Genomic_DNA"/>
</dbReference>
<dbReference type="InterPro" id="IPR031917">
    <property type="entry name" value="Pilus_assem_C"/>
</dbReference>
<dbReference type="Proteomes" id="UP000319523">
    <property type="component" value="Unassembled WGS sequence"/>
</dbReference>
<evidence type="ECO:0000313" key="4">
    <source>
        <dbReference type="EMBL" id="TPW42065.1"/>
    </source>
</evidence>
<name>A0A506V8P3_9GAMM</name>
<proteinExistence type="predicted"/>
<evidence type="ECO:0000256" key="1">
    <source>
        <dbReference type="ARBA" id="ARBA00022729"/>
    </source>
</evidence>
<evidence type="ECO:0000259" key="3">
    <source>
        <dbReference type="Pfam" id="PF16967"/>
    </source>
</evidence>
<feature type="domain" description="Pilus assembly protein C-terminal" evidence="2">
    <location>
        <begin position="758"/>
        <end position="850"/>
    </location>
</feature>
<sequence length="853" mass="94956">MNKTIKLIICLLGAGSGGITFPLLASDIALPDGFEDIFDARQNGVFNIIYTDISIASIAVEFDRREVRLLAPSVIVEQITAEDMPALTLSKEALLEKLSAPLMRVGKEAYAEKEIVASLDESDASLRLIFPASYFKAKEEAYERTYVPYRNQAGFVHSHNLNYLSDSYSDSLSVSAVDTLNLTGNSYIKGAWSYAEGINFNLDELALNLEHNNTRFKAGRQRLTGNLDDSTPSMNYSFYNSVSYDGVSLGYMLDGYLDPGNGAATPVTVYLPQAGTVEVYRSGRLIDLQQFPAGLQRLNTDSWPSGGYDVTLVAKLNSGSREEKVQPFFKRNGRFRSGDIEYLAQMGRYDQRRGALASRTFRGSCNSGCDNYKHGIGDNYFANLSLGYTTESAFSFGGGVLMDNETVYGNASMDIPVNSWFAQRLYADAVYGDENSFGYQVGLMKNIHRFGLNVSYRDNRYRGEESEFRRFGIVPTYNFDYLQFGVSANLPWNVGLGVTYGLNTLYQDYGRQQKSEFESWDVTLNRDFMLSNMVNLRVDLGYHRGVNEFTSLYSNDSATEDRIFAQLTLGLRERSYNHYQSLYLRSRFNDDGSDKNLYSADYTLDLDNPEFDRGGRYSLNASYDRGPGESNSAGAGVSVDNRYGYSAAGITKSFGNNNYSQLYLSQRSGFAIGDGEIALGRMGNTSALIVDARDLPEDQYFEVRNLSGEPVVVKGGQKTTMGIAPYQKVTPKAEQMFTGKTDAFYNLTTQSTTTWARPGQVYQVKISATKNQTVTGRLYYDGQPMAHARVVGGNAMSDEEGLFVGDFTLKTDSRLESLTVNKEGQVYICPLLEQNVRVAQGIMQIREVNCEIQ</sequence>
<feature type="domain" description="Pilus assembly protein E-set like" evidence="3">
    <location>
        <begin position="264"/>
        <end position="330"/>
    </location>
</feature>
<protein>
    <submittedName>
        <fullName evidence="4">CFA/I fimbrial subunit C</fullName>
    </submittedName>
</protein>
<dbReference type="Pfam" id="PF15976">
    <property type="entry name" value="CooC_C"/>
    <property type="match status" value="1"/>
</dbReference>
<evidence type="ECO:0000313" key="5">
    <source>
        <dbReference type="Proteomes" id="UP000319523"/>
    </source>
</evidence>
<reference evidence="4 5" key="1">
    <citation type="submission" date="2019-06" db="EMBL/GenBank/DDBJ databases">
        <authorList>
            <person name="Yang Y."/>
        </authorList>
    </citation>
    <scope>NUCLEOTIDE SEQUENCE [LARGE SCALE GENOMIC DNA]</scope>
    <source>
        <strain evidence="4 5">BIT-26</strain>
    </source>
</reference>
<gene>
    <name evidence="4" type="ORF">FKM52_11975</name>
</gene>
<dbReference type="Pfam" id="PF16967">
    <property type="entry name" value="TcfC"/>
    <property type="match status" value="1"/>
</dbReference>
<keyword evidence="1" id="KW-0732">Signal</keyword>
<evidence type="ECO:0000259" key="2">
    <source>
        <dbReference type="Pfam" id="PF15976"/>
    </source>
</evidence>
<organism evidence="4 5">
    <name type="scientific">Mixta tenebrionis</name>
    <dbReference type="NCBI Taxonomy" id="2562439"/>
    <lineage>
        <taxon>Bacteria</taxon>
        <taxon>Pseudomonadati</taxon>
        <taxon>Pseudomonadota</taxon>
        <taxon>Gammaproteobacteria</taxon>
        <taxon>Enterobacterales</taxon>
        <taxon>Erwiniaceae</taxon>
        <taxon>Mixta</taxon>
    </lineage>
</organism>
<dbReference type="InterPro" id="IPR032636">
    <property type="entry name" value="Pilus_assem_E-set-like_dom"/>
</dbReference>
<dbReference type="AlphaFoldDB" id="A0A506V8P3"/>
<dbReference type="OrthoDB" id="6730090at2"/>